<name>A0A160NTY6_STRLU</name>
<dbReference type="SUPFAM" id="SSF46894">
    <property type="entry name" value="C-terminal effector domain of the bipartite response regulators"/>
    <property type="match status" value="1"/>
</dbReference>
<dbReference type="InterPro" id="IPR000792">
    <property type="entry name" value="Tscrpt_reg_LuxR_C"/>
</dbReference>
<dbReference type="InterPro" id="IPR036388">
    <property type="entry name" value="WH-like_DNA-bd_sf"/>
</dbReference>
<proteinExistence type="predicted"/>
<dbReference type="InterPro" id="IPR016032">
    <property type="entry name" value="Sig_transdc_resp-reg_C-effctor"/>
</dbReference>
<dbReference type="Proteomes" id="UP000217676">
    <property type="component" value="Chromosome"/>
</dbReference>
<organism evidence="2 3">
    <name type="scientific">Streptomyces laurentii</name>
    <dbReference type="NCBI Taxonomy" id="39478"/>
    <lineage>
        <taxon>Bacteria</taxon>
        <taxon>Bacillati</taxon>
        <taxon>Actinomycetota</taxon>
        <taxon>Actinomycetes</taxon>
        <taxon>Kitasatosporales</taxon>
        <taxon>Streptomycetaceae</taxon>
        <taxon>Streptomyces</taxon>
    </lineage>
</organism>
<dbReference type="InterPro" id="IPR051797">
    <property type="entry name" value="TrmB-like"/>
</dbReference>
<accession>A0A160NTY6</accession>
<dbReference type="SMART" id="SM00421">
    <property type="entry name" value="HTH_LUXR"/>
    <property type="match status" value="1"/>
</dbReference>
<evidence type="ECO:0000313" key="2">
    <source>
        <dbReference type="EMBL" id="BAU81206.1"/>
    </source>
</evidence>
<dbReference type="AlphaFoldDB" id="A0A160NTY6"/>
<sequence>MSLTSVGVSDEHLRLYRYFLRHPERGAESAGGALGWDRDTVDEGLEALQERSLIRLSERHTVLVSDPAVAVEWLVEQRLGELKSATDEVLATRAVIATLIDDHKQGEARSPSEDIERVDGPEAIRERLTDLAFFTFREHMSLLPSPWHPHSIDEARTSDLRMLRRGIRWRTVVTRQALADPATLAYLRELEALGGEVRRTEQAIRRLAIWDRGVAMVPVDPADHYESTLVVRQPGVVANTVAWFEQVWDTGRQLPAEDDLAARTPVLSALEHRVLDALTRADKDEAAARELGVSLRTFRRYVADIMLRLGAANRFQAGLLAKERGWI</sequence>
<dbReference type="PROSITE" id="PS50043">
    <property type="entry name" value="HTH_LUXR_2"/>
    <property type="match status" value="1"/>
</dbReference>
<dbReference type="EMBL" id="AP017424">
    <property type="protein sequence ID" value="BAU81206.1"/>
    <property type="molecule type" value="Genomic_DNA"/>
</dbReference>
<dbReference type="PANTHER" id="PTHR34293">
    <property type="entry name" value="HTH-TYPE TRANSCRIPTIONAL REGULATOR TRMBL2"/>
    <property type="match status" value="1"/>
</dbReference>
<dbReference type="GO" id="GO:0006355">
    <property type="term" value="P:regulation of DNA-templated transcription"/>
    <property type="evidence" value="ECO:0007669"/>
    <property type="project" value="InterPro"/>
</dbReference>
<evidence type="ECO:0000259" key="1">
    <source>
        <dbReference type="PROSITE" id="PS50043"/>
    </source>
</evidence>
<dbReference type="KEGG" id="slau:SLA_0251"/>
<gene>
    <name evidence="2" type="ORF">SLA_0251</name>
</gene>
<dbReference type="GO" id="GO:0003677">
    <property type="term" value="F:DNA binding"/>
    <property type="evidence" value="ECO:0007669"/>
    <property type="project" value="InterPro"/>
</dbReference>
<keyword evidence="3" id="KW-1185">Reference proteome</keyword>
<protein>
    <submittedName>
        <fullName evidence="2">Response regulator receiver protein</fullName>
    </submittedName>
</protein>
<feature type="domain" description="HTH luxR-type" evidence="1">
    <location>
        <begin position="260"/>
        <end position="325"/>
    </location>
</feature>
<reference evidence="2 3" key="1">
    <citation type="journal article" date="2016" name="Genome Announc.">
        <title>Complete Genome Sequence of Thiostrepton-Producing Streptomyces laurentii ATCC 31255.</title>
        <authorList>
            <person name="Doi K."/>
            <person name="Fujino Y."/>
            <person name="Nagayoshi Y."/>
            <person name="Ohshima T."/>
            <person name="Ogata S."/>
        </authorList>
    </citation>
    <scope>NUCLEOTIDE SEQUENCE [LARGE SCALE GENOMIC DNA]</scope>
    <source>
        <strain evidence="2 3">ATCC 31255</strain>
    </source>
</reference>
<evidence type="ECO:0000313" key="3">
    <source>
        <dbReference type="Proteomes" id="UP000217676"/>
    </source>
</evidence>
<dbReference type="PANTHER" id="PTHR34293:SF1">
    <property type="entry name" value="HTH-TYPE TRANSCRIPTIONAL REGULATOR TRMBL2"/>
    <property type="match status" value="1"/>
</dbReference>
<dbReference type="Gene3D" id="1.10.10.10">
    <property type="entry name" value="Winged helix-like DNA-binding domain superfamily/Winged helix DNA-binding domain"/>
    <property type="match status" value="1"/>
</dbReference>